<dbReference type="OrthoDB" id="9792278at2"/>
<gene>
    <name evidence="2" type="ORF">LARV_01765</name>
</gene>
<accession>A0A0S7BJM5</accession>
<dbReference type="CDD" id="cd09008">
    <property type="entry name" value="MTAN"/>
    <property type="match status" value="1"/>
</dbReference>
<dbReference type="STRING" id="360412.LARV_01765"/>
<keyword evidence="3" id="KW-1185">Reference proteome</keyword>
<dbReference type="SUPFAM" id="SSF53167">
    <property type="entry name" value="Purine and uridine phosphorylases"/>
    <property type="match status" value="1"/>
</dbReference>
<name>A0A0S7BJM5_9CHLR</name>
<proteinExistence type="predicted"/>
<dbReference type="RefSeq" id="WP_075073296.1">
    <property type="nucleotide sequence ID" value="NZ_DF967972.1"/>
</dbReference>
<dbReference type="Pfam" id="PF01048">
    <property type="entry name" value="PNP_UDP_1"/>
    <property type="match status" value="1"/>
</dbReference>
<evidence type="ECO:0000313" key="2">
    <source>
        <dbReference type="EMBL" id="GAP14005.1"/>
    </source>
</evidence>
<reference evidence="2" key="1">
    <citation type="submission" date="2015-07" db="EMBL/GenBank/DDBJ databases">
        <title>Draft Genome Sequences of Anaerolinea thermolimosa IMO-1, Bellilinea caldifistulae GOMI-1, Leptolinea tardivitalis YMTK-2, Levilinea saccharolytica KIBI-1,Longilinea arvoryzae KOME-1, Previously Described as Members of the Anaerolineaceae (Chloroflexi).</title>
        <authorList>
            <person name="Sekiguchi Y."/>
            <person name="Ohashi A."/>
            <person name="Matsuura N."/>
            <person name="Tourlousse M.D."/>
        </authorList>
    </citation>
    <scope>NUCLEOTIDE SEQUENCE [LARGE SCALE GENOMIC DNA]</scope>
    <source>
        <strain evidence="2">KOME-1</strain>
    </source>
</reference>
<dbReference type="GO" id="GO:0008930">
    <property type="term" value="F:methylthioadenosine nucleosidase activity"/>
    <property type="evidence" value="ECO:0007669"/>
    <property type="project" value="TreeGrafter"/>
</dbReference>
<dbReference type="GO" id="GO:0009116">
    <property type="term" value="P:nucleoside metabolic process"/>
    <property type="evidence" value="ECO:0007669"/>
    <property type="project" value="InterPro"/>
</dbReference>
<protein>
    <submittedName>
        <fullName evidence="2">Nucleoside phosphorylase</fullName>
    </submittedName>
</protein>
<sequence length="234" mass="25574">MNEMANDRPSAVIVISANAEWCVVREFYAACPVEAEPYGECFETRLAGRKVVFFQGGWGKIAAASSAQYAIQRWQPDLIVNLGTCGGFAGCVDRGTVLLATETLVYDIVEQMGDAQEAIDHYSTSIDLSWLQPPYPMEVLPARLVSADRDILPGDVKMLREQFYAVAADWESGAIAWVCKRNHVHCLILRGVSDLVAESGGEAYGSLEVFRNGTHRVMSQLLAALPDWLTLGAG</sequence>
<dbReference type="EMBL" id="DF967972">
    <property type="protein sequence ID" value="GAP14005.1"/>
    <property type="molecule type" value="Genomic_DNA"/>
</dbReference>
<dbReference type="Proteomes" id="UP000055060">
    <property type="component" value="Unassembled WGS sequence"/>
</dbReference>
<dbReference type="AlphaFoldDB" id="A0A0S7BJM5"/>
<organism evidence="2">
    <name type="scientific">Longilinea arvoryzae</name>
    <dbReference type="NCBI Taxonomy" id="360412"/>
    <lineage>
        <taxon>Bacteria</taxon>
        <taxon>Bacillati</taxon>
        <taxon>Chloroflexota</taxon>
        <taxon>Anaerolineae</taxon>
        <taxon>Anaerolineales</taxon>
        <taxon>Anaerolineaceae</taxon>
        <taxon>Longilinea</taxon>
    </lineage>
</organism>
<dbReference type="PANTHER" id="PTHR46832:SF1">
    <property type="entry name" value="5'-METHYLTHIOADENOSINE_S-ADENOSYLHOMOCYSTEINE NUCLEOSIDASE"/>
    <property type="match status" value="1"/>
</dbReference>
<dbReference type="GO" id="GO:0019284">
    <property type="term" value="P:L-methionine salvage from S-adenosylmethionine"/>
    <property type="evidence" value="ECO:0007669"/>
    <property type="project" value="TreeGrafter"/>
</dbReference>
<evidence type="ECO:0000259" key="1">
    <source>
        <dbReference type="Pfam" id="PF01048"/>
    </source>
</evidence>
<dbReference type="PANTHER" id="PTHR46832">
    <property type="entry name" value="5'-METHYLTHIOADENOSINE/S-ADENOSYLHOMOCYSTEINE NUCLEOSIDASE"/>
    <property type="match status" value="1"/>
</dbReference>
<dbReference type="GO" id="GO:0005829">
    <property type="term" value="C:cytosol"/>
    <property type="evidence" value="ECO:0007669"/>
    <property type="project" value="TreeGrafter"/>
</dbReference>
<dbReference type="Gene3D" id="3.40.50.1580">
    <property type="entry name" value="Nucleoside phosphorylase domain"/>
    <property type="match status" value="1"/>
</dbReference>
<dbReference type="InterPro" id="IPR035994">
    <property type="entry name" value="Nucleoside_phosphorylase_sf"/>
</dbReference>
<evidence type="ECO:0000313" key="3">
    <source>
        <dbReference type="Proteomes" id="UP000055060"/>
    </source>
</evidence>
<dbReference type="InterPro" id="IPR000845">
    <property type="entry name" value="Nucleoside_phosphorylase_d"/>
</dbReference>
<dbReference type="GO" id="GO:0008782">
    <property type="term" value="F:adenosylhomocysteine nucleosidase activity"/>
    <property type="evidence" value="ECO:0007669"/>
    <property type="project" value="TreeGrafter"/>
</dbReference>
<feature type="domain" description="Nucleoside phosphorylase" evidence="1">
    <location>
        <begin position="27"/>
        <end position="203"/>
    </location>
</feature>